<evidence type="ECO:0000313" key="2">
    <source>
        <dbReference type="Proteomes" id="UP000223009"/>
    </source>
</evidence>
<proteinExistence type="predicted"/>
<dbReference type="Proteomes" id="UP000223009">
    <property type="component" value="Segment"/>
</dbReference>
<dbReference type="OrthoDB" id="22402at10239"/>
<name>A0A222YX66_9CAUD</name>
<sequence>MRYEIVKEVLKRGRTVEGYNWAITDTKVNKVVVRYGNEFKAEFVKDSFNEVNVSSRFEFEKAGNETFEDLDESAFKGE</sequence>
<dbReference type="EMBL" id="MF155946">
    <property type="protein sequence ID" value="ASR75618.1"/>
    <property type="molecule type" value="Genomic_DNA"/>
</dbReference>
<evidence type="ECO:0000313" key="1">
    <source>
        <dbReference type="EMBL" id="ASR75618.1"/>
    </source>
</evidence>
<organism evidence="1 2">
    <name type="scientific">Streptomyces phage Mildred21</name>
    <dbReference type="NCBI Taxonomy" id="2023959"/>
    <lineage>
        <taxon>Viruses</taxon>
        <taxon>Duplodnaviria</taxon>
        <taxon>Heunggongvirae</taxon>
        <taxon>Uroviricota</taxon>
        <taxon>Caudoviricetes</taxon>
        <taxon>Stanwilliamsviridae</taxon>
        <taxon>Boydwoodruffvirinae</taxon>
        <taxon>Samistivirus</taxon>
        <taxon>Samistivirus mildred21</taxon>
    </lineage>
</organism>
<gene>
    <name evidence="1" type="ORF">SEA_MILDRED21_261</name>
</gene>
<accession>A0A222YX66</accession>
<reference evidence="1 2" key="1">
    <citation type="submission" date="2017-05" db="EMBL/GenBank/DDBJ databases">
        <authorList>
            <person name="Chapman J."/>
            <person name="Chang C."/>
            <person name="Suresh T."/>
            <person name="Shishido T.C."/>
            <person name="Bindert I."/>
            <person name="Shaffer C.D."/>
            <person name="Weston-Hafer K.A."/>
            <person name="Russell D.A."/>
            <person name="Pope W.H."/>
            <person name="Jacobs-Sera D."/>
            <person name="Hendrix R.W."/>
            <person name="Hatfull G.F."/>
        </authorList>
    </citation>
    <scope>NUCLEOTIDE SEQUENCE [LARGE SCALE GENOMIC DNA]</scope>
</reference>
<keyword evidence="2" id="KW-1185">Reference proteome</keyword>
<protein>
    <submittedName>
        <fullName evidence="1">Uncharacterized protein</fullName>
    </submittedName>
</protein>